<keyword evidence="7" id="KW-1185">Reference proteome</keyword>
<evidence type="ECO:0000256" key="4">
    <source>
        <dbReference type="ARBA" id="ARBA00022833"/>
    </source>
</evidence>
<dbReference type="InterPro" id="IPR036236">
    <property type="entry name" value="Znf_C2H2_sf"/>
</dbReference>
<evidence type="ECO:0000256" key="5">
    <source>
        <dbReference type="SAM" id="MobiDB-lite"/>
    </source>
</evidence>
<accession>A0A915E4R4</accession>
<comment type="similarity">
    <text evidence="1">Belongs to the KIN17 family.</text>
</comment>
<reference evidence="8" key="1">
    <citation type="submission" date="2022-11" db="UniProtKB">
        <authorList>
            <consortium name="WormBaseParasite"/>
        </authorList>
    </citation>
    <scope>IDENTIFICATION</scope>
</reference>
<dbReference type="SMART" id="SM01253">
    <property type="entry name" value="Kin17_mid"/>
    <property type="match status" value="1"/>
</dbReference>
<proteinExistence type="inferred from homology"/>
<dbReference type="SUPFAM" id="SSF57667">
    <property type="entry name" value="beta-beta-alpha zinc fingers"/>
    <property type="match status" value="1"/>
</dbReference>
<dbReference type="WBParaSite" id="jg25786">
    <property type="protein sequence ID" value="jg25786"/>
    <property type="gene ID" value="jg25786"/>
</dbReference>
<feature type="domain" description="DNA/RNA-binding protein Kin17 WH-like" evidence="6">
    <location>
        <begin position="52"/>
        <end position="169"/>
    </location>
</feature>
<dbReference type="AlphaFoldDB" id="A0A915E4R4"/>
<keyword evidence="4" id="KW-0862">Zinc</keyword>
<dbReference type="Gene3D" id="1.10.10.2030">
    <property type="entry name" value="DNA/RNA-binding protein Kin17, conserved domain"/>
    <property type="match status" value="1"/>
</dbReference>
<sequence>MPKHEKGTPKEIANRCKSKGLQKLRWFCQMCNKQCRDQNGFKCHLTSESHQRQLLLFAENQNSYLRQFSKEFEGNFMHILRHTFGTKRIRANEVYQEYIKDKGHVHMNSTVWHTLTGFVMYLGSSGKCKIDENEKGWHIQYIDQEEEIRKSKAQQKAKNEKDDEERMNENSPASNRKSQARSSEDEVIKFAFQSTSKLKEKEKAVVVDTKSFMNEVKQEFKPDIKPRPSTSKAMVN</sequence>
<feature type="region of interest" description="Disordered" evidence="5">
    <location>
        <begin position="148"/>
        <end position="185"/>
    </location>
</feature>
<dbReference type="Pfam" id="PF25095">
    <property type="entry name" value="C2H2-zf_KIN17"/>
    <property type="match status" value="1"/>
</dbReference>
<dbReference type="GO" id="GO:0006974">
    <property type="term" value="P:DNA damage response"/>
    <property type="evidence" value="ECO:0007669"/>
    <property type="project" value="TreeGrafter"/>
</dbReference>
<evidence type="ECO:0000256" key="3">
    <source>
        <dbReference type="ARBA" id="ARBA00022771"/>
    </source>
</evidence>
<feature type="compositionally biased region" description="Basic and acidic residues" evidence="5">
    <location>
        <begin position="216"/>
        <end position="226"/>
    </location>
</feature>
<feature type="region of interest" description="Disordered" evidence="5">
    <location>
        <begin position="216"/>
        <end position="236"/>
    </location>
</feature>
<dbReference type="InterPro" id="IPR019447">
    <property type="entry name" value="DNA/RNA-bd_Kin17_WH-like_dom"/>
</dbReference>
<keyword evidence="2" id="KW-0479">Metal-binding</keyword>
<dbReference type="InterPro" id="IPR038254">
    <property type="entry name" value="KIN17_WH-like_sf"/>
</dbReference>
<evidence type="ECO:0000256" key="1">
    <source>
        <dbReference type="ARBA" id="ARBA00008517"/>
    </source>
</evidence>
<dbReference type="Pfam" id="PF10357">
    <property type="entry name" value="WH_KIN17"/>
    <property type="match status" value="1"/>
</dbReference>
<evidence type="ECO:0000313" key="7">
    <source>
        <dbReference type="Proteomes" id="UP000887574"/>
    </source>
</evidence>
<dbReference type="GO" id="GO:0008270">
    <property type="term" value="F:zinc ion binding"/>
    <property type="evidence" value="ECO:0007669"/>
    <property type="project" value="UniProtKB-KW"/>
</dbReference>
<dbReference type="GO" id="GO:0003690">
    <property type="term" value="F:double-stranded DNA binding"/>
    <property type="evidence" value="ECO:0007669"/>
    <property type="project" value="TreeGrafter"/>
</dbReference>
<feature type="compositionally biased region" description="Polar residues" evidence="5">
    <location>
        <begin position="169"/>
        <end position="181"/>
    </location>
</feature>
<dbReference type="GO" id="GO:0005634">
    <property type="term" value="C:nucleus"/>
    <property type="evidence" value="ECO:0007669"/>
    <property type="project" value="TreeGrafter"/>
</dbReference>
<name>A0A915E4R4_9BILA</name>
<dbReference type="PANTHER" id="PTHR12805">
    <property type="entry name" value="KIN17 KIN, ANTIGENIC DETERMINANT OF RECA PROTEIN HOMOLOG"/>
    <property type="match status" value="1"/>
</dbReference>
<evidence type="ECO:0000313" key="8">
    <source>
        <dbReference type="WBParaSite" id="jg25786"/>
    </source>
</evidence>
<dbReference type="GO" id="GO:0006260">
    <property type="term" value="P:DNA replication"/>
    <property type="evidence" value="ECO:0007669"/>
    <property type="project" value="TreeGrafter"/>
</dbReference>
<dbReference type="InterPro" id="IPR056767">
    <property type="entry name" value="C2H2-Znf_KIN17"/>
</dbReference>
<dbReference type="PANTHER" id="PTHR12805:SF0">
    <property type="entry name" value="DNA_RNA-BINDING PROTEIN KIN17"/>
    <property type="match status" value="1"/>
</dbReference>
<evidence type="ECO:0000256" key="2">
    <source>
        <dbReference type="ARBA" id="ARBA00022723"/>
    </source>
</evidence>
<protein>
    <submittedName>
        <fullName evidence="8">DNA/RNA-binding protein Kin17 WH-like domain-containing protein</fullName>
    </submittedName>
</protein>
<dbReference type="FunFam" id="1.10.10.2030:FF:000001">
    <property type="entry name" value="DNA/RNA-binding protein KIN17, putative"/>
    <property type="match status" value="1"/>
</dbReference>
<evidence type="ECO:0000259" key="6">
    <source>
        <dbReference type="SMART" id="SM01253"/>
    </source>
</evidence>
<dbReference type="Proteomes" id="UP000887574">
    <property type="component" value="Unplaced"/>
</dbReference>
<organism evidence="7 8">
    <name type="scientific">Ditylenchus dipsaci</name>
    <dbReference type="NCBI Taxonomy" id="166011"/>
    <lineage>
        <taxon>Eukaryota</taxon>
        <taxon>Metazoa</taxon>
        <taxon>Ecdysozoa</taxon>
        <taxon>Nematoda</taxon>
        <taxon>Chromadorea</taxon>
        <taxon>Rhabditida</taxon>
        <taxon>Tylenchina</taxon>
        <taxon>Tylenchomorpha</taxon>
        <taxon>Sphaerularioidea</taxon>
        <taxon>Anguinidae</taxon>
        <taxon>Anguininae</taxon>
        <taxon>Ditylenchus</taxon>
    </lineage>
</organism>
<dbReference type="InterPro" id="IPR037321">
    <property type="entry name" value="KIN17-like"/>
</dbReference>
<keyword evidence="3" id="KW-0863">Zinc-finger</keyword>